<reference evidence="1" key="2">
    <citation type="submission" date="2025-03" db="EMBL/GenBank/DDBJ databases">
        <authorList>
            <consortium name="ELIXIR-Norway"/>
            <consortium name="Elixir Norway"/>
        </authorList>
    </citation>
    <scope>NUCLEOTIDE SEQUENCE</scope>
</reference>
<protein>
    <submittedName>
        <fullName evidence="1">Uncharacterized protein</fullName>
    </submittedName>
</protein>
<gene>
    <name evidence="1" type="ORF">MRATA1EN22A_LOCUS14415</name>
</gene>
<dbReference type="Proteomes" id="UP001162501">
    <property type="component" value="Chromosome 24"/>
</dbReference>
<evidence type="ECO:0000313" key="1">
    <source>
        <dbReference type="EMBL" id="CAN0254663.1"/>
    </source>
</evidence>
<dbReference type="EMBL" id="OX596108">
    <property type="protein sequence ID" value="CAN0254663.1"/>
    <property type="molecule type" value="Genomic_DNA"/>
</dbReference>
<sequence>MARCPPRLPQRSSQARGGMRQKPLSLDKEGQGHSLNSESPWYAFLACPADLRCQRPPGAQGAPPHPASCLCLASTPRGPVVQRCDPRDAQNIHQESQPSPGRPEDLQSPGEGCGSGENVYKKPRQDWTEPQ</sequence>
<organism evidence="1 2">
    <name type="scientific">Rangifer tarandus platyrhynchus</name>
    <name type="common">Svalbard reindeer</name>
    <dbReference type="NCBI Taxonomy" id="3082113"/>
    <lineage>
        <taxon>Eukaryota</taxon>
        <taxon>Metazoa</taxon>
        <taxon>Chordata</taxon>
        <taxon>Craniata</taxon>
        <taxon>Vertebrata</taxon>
        <taxon>Euteleostomi</taxon>
        <taxon>Mammalia</taxon>
        <taxon>Eutheria</taxon>
        <taxon>Laurasiatheria</taxon>
        <taxon>Artiodactyla</taxon>
        <taxon>Ruminantia</taxon>
        <taxon>Pecora</taxon>
        <taxon>Cervidae</taxon>
        <taxon>Odocoileinae</taxon>
        <taxon>Rangifer</taxon>
    </lineage>
</organism>
<evidence type="ECO:0000313" key="2">
    <source>
        <dbReference type="Proteomes" id="UP001162501"/>
    </source>
</evidence>
<proteinExistence type="predicted"/>
<reference evidence="1" key="1">
    <citation type="submission" date="2023-05" db="EMBL/GenBank/DDBJ databases">
        <authorList>
            <consortium name="ELIXIR-Norway"/>
        </authorList>
    </citation>
    <scope>NUCLEOTIDE SEQUENCE</scope>
</reference>
<name>A0AC59Z5T6_RANTA</name>
<accession>A0AC59Z5T6</accession>